<feature type="compositionally biased region" description="Polar residues" evidence="1">
    <location>
        <begin position="221"/>
        <end position="230"/>
    </location>
</feature>
<dbReference type="GO" id="GO:0007094">
    <property type="term" value="P:mitotic spindle assembly checkpoint signaling"/>
    <property type="evidence" value="ECO:0007669"/>
    <property type="project" value="InterPro"/>
</dbReference>
<dbReference type="InterPro" id="IPR013212">
    <property type="entry name" value="Mad3/Bub1_I"/>
</dbReference>
<evidence type="ECO:0000259" key="2">
    <source>
        <dbReference type="PROSITE" id="PS51489"/>
    </source>
</evidence>
<sequence>MEVIINEPTWELCKENVAPLKRGRKAEKINRVFGKETSIEEDVQIRAKFEEDVTNGQVADPLAVWIKYTAWLEDRYPLDRSQAFLVRERCLRSLKDETRYQNDSRYVKVWIDYIDCLEAPLEALKYMQIKGIGLDVSDFWLSWARIAEDLGRRRLATQIYAKAIETLAEPDPLLLKRRDQLTEAPPQPARSRPRSNRQVLANSQLSRRSRRQQSPSFVSSAPSNNDQSQQNLSFALFVDENLRDIDELAEASDDDWPDFATSASRGKENSLPPAPWTISKIGYLPPRPALRGASPAVEIFIDDDTTTSSPAASPVTVAPTPTNHC</sequence>
<dbReference type="InterPro" id="IPR015661">
    <property type="entry name" value="Bub1/Mad3"/>
</dbReference>
<reference evidence="3" key="1">
    <citation type="submission" date="2021-01" db="EMBL/GenBank/DDBJ databases">
        <authorList>
            <person name="Corre E."/>
            <person name="Pelletier E."/>
            <person name="Niang G."/>
            <person name="Scheremetjew M."/>
            <person name="Finn R."/>
            <person name="Kale V."/>
            <person name="Holt S."/>
            <person name="Cochrane G."/>
            <person name="Meng A."/>
            <person name="Brown T."/>
            <person name="Cohen L."/>
        </authorList>
    </citation>
    <scope>NUCLEOTIDE SEQUENCE</scope>
    <source>
        <strain evidence="3">CCMP1510</strain>
    </source>
</reference>
<feature type="compositionally biased region" description="Low complexity" evidence="1">
    <location>
        <begin position="306"/>
        <end position="325"/>
    </location>
</feature>
<evidence type="ECO:0000256" key="1">
    <source>
        <dbReference type="SAM" id="MobiDB-lite"/>
    </source>
</evidence>
<dbReference type="GO" id="GO:0051754">
    <property type="term" value="P:meiotic sister chromatid cohesion, centromeric"/>
    <property type="evidence" value="ECO:0007669"/>
    <property type="project" value="TreeGrafter"/>
</dbReference>
<feature type="region of interest" description="Disordered" evidence="1">
    <location>
        <begin position="304"/>
        <end position="325"/>
    </location>
</feature>
<dbReference type="Pfam" id="PF08311">
    <property type="entry name" value="Mad3_BUB1_I"/>
    <property type="match status" value="1"/>
</dbReference>
<feature type="domain" description="BUB1 N-terminal" evidence="2">
    <location>
        <begin position="49"/>
        <end position="209"/>
    </location>
</feature>
<name>A0A7S3NIM8_9STRA</name>
<proteinExistence type="predicted"/>
<dbReference type="SMART" id="SM00777">
    <property type="entry name" value="Mad3_BUB1_I"/>
    <property type="match status" value="1"/>
</dbReference>
<dbReference type="AlphaFoldDB" id="A0A7S3NIM8"/>
<accession>A0A7S3NIM8</accession>
<feature type="region of interest" description="Disordered" evidence="1">
    <location>
        <begin position="182"/>
        <end position="230"/>
    </location>
</feature>
<evidence type="ECO:0000313" key="3">
    <source>
        <dbReference type="EMBL" id="CAE0362658.1"/>
    </source>
</evidence>
<dbReference type="GO" id="GO:0005634">
    <property type="term" value="C:nucleus"/>
    <property type="evidence" value="ECO:0007669"/>
    <property type="project" value="TreeGrafter"/>
</dbReference>
<dbReference type="GO" id="GO:0004672">
    <property type="term" value="F:protein kinase activity"/>
    <property type="evidence" value="ECO:0007669"/>
    <property type="project" value="TreeGrafter"/>
</dbReference>
<dbReference type="PROSITE" id="PS51489">
    <property type="entry name" value="BUB1_N"/>
    <property type="match status" value="1"/>
</dbReference>
<protein>
    <recommendedName>
        <fullName evidence="2">BUB1 N-terminal domain-containing protein</fullName>
    </recommendedName>
</protein>
<dbReference type="GO" id="GO:0032991">
    <property type="term" value="C:protein-containing complex"/>
    <property type="evidence" value="ECO:0007669"/>
    <property type="project" value="UniProtKB-ARBA"/>
</dbReference>
<organism evidence="3">
    <name type="scientific">Aureoumbra lagunensis</name>
    <dbReference type="NCBI Taxonomy" id="44058"/>
    <lineage>
        <taxon>Eukaryota</taxon>
        <taxon>Sar</taxon>
        <taxon>Stramenopiles</taxon>
        <taxon>Ochrophyta</taxon>
        <taxon>Pelagophyceae</taxon>
        <taxon>Pelagomonadales</taxon>
        <taxon>Aureoumbra</taxon>
    </lineage>
</organism>
<dbReference type="PANTHER" id="PTHR14030">
    <property type="entry name" value="MITOTIC CHECKPOINT SERINE/THREONINE-PROTEIN KINASE BUB1"/>
    <property type="match status" value="1"/>
</dbReference>
<dbReference type="Gene3D" id="1.25.40.430">
    <property type="match status" value="1"/>
</dbReference>
<gene>
    <name evidence="3" type="ORF">ALAG00032_LOCUS3399</name>
</gene>
<dbReference type="EMBL" id="HBIJ01004839">
    <property type="protein sequence ID" value="CAE0362658.1"/>
    <property type="molecule type" value="Transcribed_RNA"/>
</dbReference>
<dbReference type="PANTHER" id="PTHR14030:SF4">
    <property type="entry name" value="BUB1 KINASE, ISOFORM A-RELATED"/>
    <property type="match status" value="1"/>
</dbReference>